<dbReference type="Pfam" id="PF08768">
    <property type="entry name" value="THAP4_heme-bd"/>
    <property type="match status" value="1"/>
</dbReference>
<dbReference type="InterPro" id="IPR012674">
    <property type="entry name" value="Calycin"/>
</dbReference>
<dbReference type="InterPro" id="IPR014602">
    <property type="entry name" value="UCP036226"/>
</dbReference>
<reference evidence="2 3" key="1">
    <citation type="submission" date="2020-08" db="EMBL/GenBank/DDBJ databases">
        <title>Genomic Encyclopedia of Type Strains, Phase IV (KMG-IV): sequencing the most valuable type-strain genomes for metagenomic binning, comparative biology and taxonomic classification.</title>
        <authorList>
            <person name="Goeker M."/>
        </authorList>
    </citation>
    <scope>NUCLEOTIDE SEQUENCE [LARGE SCALE GENOMIC DNA]</scope>
    <source>
        <strain evidence="2 3">DSM 27057</strain>
    </source>
</reference>
<dbReference type="Gene3D" id="2.40.128.20">
    <property type="match status" value="1"/>
</dbReference>
<evidence type="ECO:0000313" key="2">
    <source>
        <dbReference type="EMBL" id="MBB3954934.1"/>
    </source>
</evidence>
<gene>
    <name evidence="2" type="ORF">GGR38_001883</name>
</gene>
<comment type="caution">
    <text evidence="2">The sequence shown here is derived from an EMBL/GenBank/DDBJ whole genome shotgun (WGS) entry which is preliminary data.</text>
</comment>
<keyword evidence="3" id="KW-1185">Reference proteome</keyword>
<proteinExistence type="predicted"/>
<dbReference type="SUPFAM" id="SSF50814">
    <property type="entry name" value="Lipocalins"/>
    <property type="match status" value="1"/>
</dbReference>
<dbReference type="AlphaFoldDB" id="A0A7W6CHW3"/>
<evidence type="ECO:0000313" key="3">
    <source>
        <dbReference type="Proteomes" id="UP000548867"/>
    </source>
</evidence>
<dbReference type="Proteomes" id="UP000548867">
    <property type="component" value="Unassembled WGS sequence"/>
</dbReference>
<evidence type="ECO:0000259" key="1">
    <source>
        <dbReference type="Pfam" id="PF08768"/>
    </source>
</evidence>
<feature type="domain" description="THAP4-like heme-binding" evidence="1">
    <location>
        <begin position="21"/>
        <end position="197"/>
    </location>
</feature>
<accession>A0A7W6CHW3</accession>
<organism evidence="2 3">
    <name type="scientific">Novosphingobium sediminicola</name>
    <dbReference type="NCBI Taxonomy" id="563162"/>
    <lineage>
        <taxon>Bacteria</taxon>
        <taxon>Pseudomonadati</taxon>
        <taxon>Pseudomonadota</taxon>
        <taxon>Alphaproteobacteria</taxon>
        <taxon>Sphingomonadales</taxon>
        <taxon>Sphingomonadaceae</taxon>
        <taxon>Novosphingobium</taxon>
    </lineage>
</organism>
<dbReference type="RefSeq" id="WP_183624820.1">
    <property type="nucleotide sequence ID" value="NZ_JACIDX010000006.1"/>
</dbReference>
<dbReference type="PIRSF" id="PIRSF036226">
    <property type="entry name" value="UCP036226"/>
    <property type="match status" value="1"/>
</dbReference>
<dbReference type="InterPro" id="IPR014878">
    <property type="entry name" value="THAP4-like_heme-bd"/>
</dbReference>
<protein>
    <recommendedName>
        <fullName evidence="1">THAP4-like heme-binding domain-containing protein</fullName>
    </recommendedName>
</protein>
<dbReference type="EMBL" id="JACIDX010000006">
    <property type="protein sequence ID" value="MBB3954934.1"/>
    <property type="molecule type" value="Genomic_DNA"/>
</dbReference>
<sequence length="213" mass="23570">MSKFPAHLFAEPEPDVDTLANLGPLAPMAGVWEGIKGRDVKPTEDGAEEQAYIERMTIQPIDPQMNGPQLLYGLRYHTAITKPGEVEMYHDQVGYWLWEPATGRILHTLTIPRGQAALAKGEAAADATSFTLRAERGSTENGIISGIFLEDNFRTDSFSITVTVNGPDQWSYEQTTMLQIRGVEQPFEHTDRNTLHRVGPAVPNPLARENAEA</sequence>
<name>A0A7W6CHW3_9SPHN</name>